<dbReference type="OrthoDB" id="10289188at2759"/>
<gene>
    <name evidence="1" type="ORF">GpartN1_g7459.t1</name>
</gene>
<evidence type="ECO:0000313" key="2">
    <source>
        <dbReference type="Proteomes" id="UP001061958"/>
    </source>
</evidence>
<evidence type="ECO:0000313" key="1">
    <source>
        <dbReference type="EMBL" id="GJQ15668.1"/>
    </source>
</evidence>
<reference evidence="1" key="2">
    <citation type="submission" date="2022-01" db="EMBL/GenBank/DDBJ databases">
        <authorList>
            <person name="Hirooka S."/>
            <person name="Miyagishima S.Y."/>
        </authorList>
    </citation>
    <scope>NUCLEOTIDE SEQUENCE</scope>
    <source>
        <strain evidence="1">NBRC 102759</strain>
    </source>
</reference>
<dbReference type="AlphaFoldDB" id="A0A9C7UUA2"/>
<protein>
    <submittedName>
        <fullName evidence="1">Uncharacterized protein</fullName>
    </submittedName>
</protein>
<sequence>MTGGKEKTFNSQVAVLKPRPLRPHSKLIAPRSTSSTLNSLTKDLSANGDCCVSEEECSCFPWVHYNDFYAVSFSPPRRVTNPIVRDKRFLVDGTEHLDTFAVIRNDRQDMFFYNTEACSSGGEAETDYMIMFA</sequence>
<comment type="caution">
    <text evidence="1">The sequence shown here is derived from an EMBL/GenBank/DDBJ whole genome shotgun (WGS) entry which is preliminary data.</text>
</comment>
<accession>A0A9C7UUA2</accession>
<name>A0A9C7UUA2_9RHOD</name>
<dbReference type="Proteomes" id="UP001061958">
    <property type="component" value="Unassembled WGS sequence"/>
</dbReference>
<proteinExistence type="predicted"/>
<reference evidence="1" key="1">
    <citation type="journal article" date="2022" name="Proc. Natl. Acad. Sci. U.S.A.">
        <title>Life cycle and functional genomics of the unicellular red alga Galdieria for elucidating algal and plant evolution and industrial use.</title>
        <authorList>
            <person name="Hirooka S."/>
            <person name="Itabashi T."/>
            <person name="Ichinose T.M."/>
            <person name="Onuma R."/>
            <person name="Fujiwara T."/>
            <person name="Yamashita S."/>
            <person name="Jong L.W."/>
            <person name="Tomita R."/>
            <person name="Iwane A.H."/>
            <person name="Miyagishima S.Y."/>
        </authorList>
    </citation>
    <scope>NUCLEOTIDE SEQUENCE</scope>
    <source>
        <strain evidence="1">NBRC 102759</strain>
    </source>
</reference>
<organism evidence="1 2">
    <name type="scientific">Galdieria partita</name>
    <dbReference type="NCBI Taxonomy" id="83374"/>
    <lineage>
        <taxon>Eukaryota</taxon>
        <taxon>Rhodophyta</taxon>
        <taxon>Bangiophyceae</taxon>
        <taxon>Galdieriales</taxon>
        <taxon>Galdieriaceae</taxon>
        <taxon>Galdieria</taxon>
    </lineage>
</organism>
<dbReference type="EMBL" id="BQMJ01000072">
    <property type="protein sequence ID" value="GJQ15668.1"/>
    <property type="molecule type" value="Genomic_DNA"/>
</dbReference>
<keyword evidence="2" id="KW-1185">Reference proteome</keyword>